<dbReference type="CDD" id="cd18011">
    <property type="entry name" value="DEXDc_RapA"/>
    <property type="match status" value="1"/>
</dbReference>
<dbReference type="InterPro" id="IPR049730">
    <property type="entry name" value="SNF2/RAD54-like_C"/>
</dbReference>
<feature type="domain" description="Helicase ATP-binding" evidence="6">
    <location>
        <begin position="77"/>
        <end position="250"/>
    </location>
</feature>
<dbReference type="Pfam" id="PF00271">
    <property type="entry name" value="Helicase_C"/>
    <property type="match status" value="1"/>
</dbReference>
<dbReference type="Gene3D" id="3.40.50.10810">
    <property type="entry name" value="Tandem AAA-ATPase domain"/>
    <property type="match status" value="1"/>
</dbReference>
<accession>A0A5J6ML66</accession>
<dbReference type="PROSITE" id="PS51194">
    <property type="entry name" value="HELICASE_CTER"/>
    <property type="match status" value="1"/>
</dbReference>
<feature type="region of interest" description="Disordered" evidence="5">
    <location>
        <begin position="1"/>
        <end position="34"/>
    </location>
</feature>
<dbReference type="GO" id="GO:0005524">
    <property type="term" value="F:ATP binding"/>
    <property type="evidence" value="ECO:0007669"/>
    <property type="project" value="UniProtKB-KW"/>
</dbReference>
<keyword evidence="4" id="KW-0067">ATP-binding</keyword>
<evidence type="ECO:0000256" key="3">
    <source>
        <dbReference type="ARBA" id="ARBA00022806"/>
    </source>
</evidence>
<evidence type="ECO:0000313" key="8">
    <source>
        <dbReference type="EMBL" id="QEX18089.1"/>
    </source>
</evidence>
<dbReference type="PROSITE" id="PS51192">
    <property type="entry name" value="HELICASE_ATP_BIND_1"/>
    <property type="match status" value="1"/>
</dbReference>
<dbReference type="CDD" id="cd18793">
    <property type="entry name" value="SF2_C_SNF"/>
    <property type="match status" value="1"/>
</dbReference>
<dbReference type="InterPro" id="IPR014001">
    <property type="entry name" value="Helicase_ATP-bd"/>
</dbReference>
<dbReference type="GO" id="GO:0004386">
    <property type="term" value="F:helicase activity"/>
    <property type="evidence" value="ECO:0007669"/>
    <property type="project" value="UniProtKB-KW"/>
</dbReference>
<reference evidence="8 9" key="1">
    <citation type="submission" date="2019-08" db="EMBL/GenBank/DDBJ databases">
        <title>Hyperibacter terrae gen. nov., sp. nov. and Hyperibacter viscosus sp. nov., two new members in the family Rhodospirillaceae isolated from the rhizosphere of Hypericum perforatum.</title>
        <authorList>
            <person name="Noviana Z."/>
        </authorList>
    </citation>
    <scope>NUCLEOTIDE SEQUENCE [LARGE SCALE GENOMIC DNA]</scope>
    <source>
        <strain evidence="8 9">R5913</strain>
    </source>
</reference>
<organism evidence="8 9">
    <name type="scientific">Hypericibacter terrae</name>
    <dbReference type="NCBI Taxonomy" id="2602015"/>
    <lineage>
        <taxon>Bacteria</taxon>
        <taxon>Pseudomonadati</taxon>
        <taxon>Pseudomonadota</taxon>
        <taxon>Alphaproteobacteria</taxon>
        <taxon>Rhodospirillales</taxon>
        <taxon>Dongiaceae</taxon>
        <taxon>Hypericibacter</taxon>
    </lineage>
</organism>
<dbReference type="KEGG" id="htq:FRZ44_33930"/>
<dbReference type="Pfam" id="PF00176">
    <property type="entry name" value="SNF2-rel_dom"/>
    <property type="match status" value="1"/>
</dbReference>
<evidence type="ECO:0000259" key="6">
    <source>
        <dbReference type="PROSITE" id="PS51192"/>
    </source>
</evidence>
<protein>
    <submittedName>
        <fullName evidence="8">ATP-dependent helicase HepA</fullName>
    </submittedName>
</protein>
<proteinExistence type="predicted"/>
<dbReference type="InterPro" id="IPR038718">
    <property type="entry name" value="SNF2-like_sf"/>
</dbReference>
<dbReference type="SMART" id="SM00490">
    <property type="entry name" value="HELICc"/>
    <property type="match status" value="1"/>
</dbReference>
<dbReference type="EMBL" id="CP042906">
    <property type="protein sequence ID" value="QEX18089.1"/>
    <property type="molecule type" value="Genomic_DNA"/>
</dbReference>
<dbReference type="InterPro" id="IPR000330">
    <property type="entry name" value="SNF2_N"/>
</dbReference>
<evidence type="ECO:0000259" key="7">
    <source>
        <dbReference type="PROSITE" id="PS51194"/>
    </source>
</evidence>
<keyword evidence="9" id="KW-1185">Reference proteome</keyword>
<dbReference type="PANTHER" id="PTHR45766:SF6">
    <property type="entry name" value="SWI_SNF-RELATED MATRIX-ASSOCIATED ACTIN-DEPENDENT REGULATOR OF CHROMATIN SUBFAMILY A-LIKE PROTEIN 1"/>
    <property type="match status" value="1"/>
</dbReference>
<keyword evidence="2" id="KW-0378">Hydrolase</keyword>
<dbReference type="InterPro" id="IPR027417">
    <property type="entry name" value="P-loop_NTPase"/>
</dbReference>
<name>A0A5J6ML66_9PROT</name>
<evidence type="ECO:0000256" key="1">
    <source>
        <dbReference type="ARBA" id="ARBA00022741"/>
    </source>
</evidence>
<dbReference type="PANTHER" id="PTHR45766">
    <property type="entry name" value="DNA ANNEALING HELICASE AND ENDONUCLEASE ZRANB3 FAMILY MEMBER"/>
    <property type="match status" value="1"/>
</dbReference>
<keyword evidence="3 8" id="KW-0347">Helicase</keyword>
<dbReference type="SUPFAM" id="SSF52540">
    <property type="entry name" value="P-loop containing nucleoside triphosphate hydrolases"/>
    <property type="match status" value="1"/>
</dbReference>
<evidence type="ECO:0000256" key="4">
    <source>
        <dbReference type="ARBA" id="ARBA00022840"/>
    </source>
</evidence>
<evidence type="ECO:0000256" key="2">
    <source>
        <dbReference type="ARBA" id="ARBA00022801"/>
    </source>
</evidence>
<gene>
    <name evidence="8" type="ORF">FRZ44_33930</name>
</gene>
<dbReference type="InterPro" id="IPR057342">
    <property type="entry name" value="DEXDc_RapA"/>
</dbReference>
<dbReference type="AlphaFoldDB" id="A0A5J6ML66"/>
<dbReference type="GO" id="GO:0016787">
    <property type="term" value="F:hydrolase activity"/>
    <property type="evidence" value="ECO:0007669"/>
    <property type="project" value="UniProtKB-KW"/>
</dbReference>
<dbReference type="Gene3D" id="3.40.50.300">
    <property type="entry name" value="P-loop containing nucleotide triphosphate hydrolases"/>
    <property type="match status" value="1"/>
</dbReference>
<dbReference type="InterPro" id="IPR001650">
    <property type="entry name" value="Helicase_C-like"/>
</dbReference>
<sequence>MTGSEQETETLLPELETAPVRHASFAPPSGERTGGREAALLLRDALRLSLRRGAGPFRGAGRINFEPRAYQLAPLMMALRLETVRLLIADDVGIGKTIEAGLILREYLDRGEIDRFTVLCPPHLVDQWVAELETKFAIPPTPVTAATATRLERDLPASTSVFDAYPHTVVSLDFIKSRRRQDDFLRACPEMVVVDEAHTAVAGGAIRHHRFELLRRIAENTERNLILLTATPHSGNEEAFHNLLGLLDPVFAALPHARDDRHRQLRERLAGHFIQRRRADIEAWREPGLFPTRHMLNPDPKYRLTGDYERFYEAVLDYCAEAVEAEEGERRQRLAFWGTLALMRCVGSSPAAAARALRTRALLEADPDEEEMLAAGIVDDEEAANDDLEPGAAIADGRLAALIAKADELAARPVKDPKFAVLKKVLQGMVEDGFSPVVFCRYIATADSVGAALRHAFKDHMVEVVTGALPPEEREARVEALGEAGKRILVATDCLSEGINLQAAFDAVVHYDLSWNPTRHQQREGRVDRFGQKRPEVRTALIYGENNPVDGAVLEVILRKASAIEKQTGVRVPMPDEGGSLTKALMSAVLLRARQKRQLALDLGVGGLAEAKEIESAWANASEQEKKARTIFAQSSLKPEEVAAEWDAIQRVLGGFPDTERFVSRALMRLGAPLDRQPAGGYRAPLHLVPDTLKERFQAAGLIDETATQHPLRIAFEARPRAGYLSIHRAHPLPAILAETFLENALDPLAPANDPATLPRCGGWESAAVDRVTALLLLRIRHRIDSRGRLGPRFAMAEEAAAIAFDLLSGKPARQGEEAFGLLAGQSADLKENVQKARLQQVLAKLEGWRTELDRYAGERAAALAEDHTRLRRALGSKGGVKVEAVTPVDVIGAYVLMPRL</sequence>
<feature type="domain" description="Helicase C-terminal" evidence="7">
    <location>
        <begin position="421"/>
        <end position="580"/>
    </location>
</feature>
<dbReference type="Proteomes" id="UP000326202">
    <property type="component" value="Chromosome"/>
</dbReference>
<evidence type="ECO:0000256" key="5">
    <source>
        <dbReference type="SAM" id="MobiDB-lite"/>
    </source>
</evidence>
<dbReference type="SMART" id="SM00487">
    <property type="entry name" value="DEXDc"/>
    <property type="match status" value="1"/>
</dbReference>
<keyword evidence="1" id="KW-0547">Nucleotide-binding</keyword>
<evidence type="ECO:0000313" key="9">
    <source>
        <dbReference type="Proteomes" id="UP000326202"/>
    </source>
</evidence>